<feature type="compositionally biased region" description="Basic and acidic residues" evidence="8">
    <location>
        <begin position="39"/>
        <end position="56"/>
    </location>
</feature>
<dbReference type="OrthoDB" id="3370at2759"/>
<dbReference type="GO" id="GO:0003723">
    <property type="term" value="F:RNA binding"/>
    <property type="evidence" value="ECO:0007669"/>
    <property type="project" value="UniProtKB-UniRule"/>
</dbReference>
<feature type="compositionally biased region" description="Polar residues" evidence="8">
    <location>
        <begin position="91"/>
        <end position="129"/>
    </location>
</feature>
<evidence type="ECO:0000256" key="4">
    <source>
        <dbReference type="ARBA" id="ARBA00022840"/>
    </source>
</evidence>
<evidence type="ECO:0000259" key="10">
    <source>
        <dbReference type="PROSITE" id="PS51194"/>
    </source>
</evidence>
<dbReference type="EMBL" id="BMAO01021039">
    <property type="protein sequence ID" value="GFQ71417.1"/>
    <property type="molecule type" value="Genomic_DNA"/>
</dbReference>
<dbReference type="PROSITE" id="PS51192">
    <property type="entry name" value="HELICASE_ATP_BIND_1"/>
    <property type="match status" value="1"/>
</dbReference>
<keyword evidence="5 7" id="KW-0694">RNA-binding</keyword>
<dbReference type="PANTHER" id="PTHR24031">
    <property type="entry name" value="RNA HELICASE"/>
    <property type="match status" value="1"/>
</dbReference>
<dbReference type="Proteomes" id="UP000887116">
    <property type="component" value="Unassembled WGS sequence"/>
</dbReference>
<protein>
    <recommendedName>
        <fullName evidence="7">ATP-dependent RNA helicase</fullName>
        <ecNumber evidence="7">3.6.4.13</ecNumber>
    </recommendedName>
</protein>
<feature type="domain" description="Helicase C-terminal" evidence="10">
    <location>
        <begin position="468"/>
        <end position="630"/>
    </location>
</feature>
<dbReference type="SUPFAM" id="SSF52540">
    <property type="entry name" value="P-loop containing nucleoside triphosphate hydrolases"/>
    <property type="match status" value="1"/>
</dbReference>
<feature type="compositionally biased region" description="Basic residues" evidence="8">
    <location>
        <begin position="653"/>
        <end position="669"/>
    </location>
</feature>
<evidence type="ECO:0000256" key="5">
    <source>
        <dbReference type="ARBA" id="ARBA00022884"/>
    </source>
</evidence>
<feature type="compositionally biased region" description="Basic and acidic residues" evidence="8">
    <location>
        <begin position="63"/>
        <end position="82"/>
    </location>
</feature>
<sequence>MEDGMFLIERYLGSEDENSIDSSGSLEDTCNKNYNEKKIIAESNEKTSDVKERDIEEYPDNSCNKEEIKNDQDKKYSEDRISHKSKHIKQHTSSVDIADLESSNEPLNDNVSCAKSESINELKSPNISSGKKKNKKRKKRALHENTLEAENKSVDIEGNFCTIGEVKDSNIKKIKPILPKWLNEPSMIENDLQGHKISVSEISYLDSISKKNLQNCGINSLFPVQSAVIPWLLQNNQQCQFIRPSDICVSAPTGSGKTLAFVLPIVQSLRNRVATAVRALVVLPVTELAIQVYKVFEIFVRNSDLQVILLTGQKSFADEQRALVKSGIRRTLSLVDIIVTTPGRILDHISRTEGFCLQHLRFLVIDEADRMMENIQKGWLKQIENAVYKNCNLQNCLCYATEGQRIPFAASTTCHFGYINEPLQKLLYSATLSHDPEKLHTLSLYKPKLFTTTGESKEWIGKCSLPENLYLYYIVCKEETKSLIVCHFIKEHNFKKVLCFTKSIERAQRLYFILAEMGIFRVNEIYSMNTPVQRKIILERFNAGKIDLLICTDLVARGIDIEGVDCVFSYDTPRHIKNYVHQIGRTARAGKKGAAVSLLTQNESRSFNKMIKDAGMPAPEHVSVDNKNLEIYVDSFKKALSIADSKIREMKHSRSQMTEKRRKMQKVSE</sequence>
<evidence type="ECO:0000256" key="3">
    <source>
        <dbReference type="ARBA" id="ARBA00022806"/>
    </source>
</evidence>
<gene>
    <name evidence="11" type="primary">Ddx51</name>
    <name evidence="11" type="ORF">TNCT_344661</name>
</gene>
<keyword evidence="4 6" id="KW-0067">ATP-binding</keyword>
<evidence type="ECO:0000313" key="12">
    <source>
        <dbReference type="Proteomes" id="UP000887116"/>
    </source>
</evidence>
<keyword evidence="2 6" id="KW-0378">Hydrolase</keyword>
<dbReference type="CDD" id="cd18787">
    <property type="entry name" value="SF2_C_DEAD"/>
    <property type="match status" value="1"/>
</dbReference>
<keyword evidence="3 6" id="KW-0347">Helicase</keyword>
<comment type="function">
    <text evidence="7">RNA helicase.</text>
</comment>
<dbReference type="InterPro" id="IPR000629">
    <property type="entry name" value="RNA-helicase_DEAD-box_CS"/>
</dbReference>
<accession>A0A8X6HCI0</accession>
<dbReference type="EC" id="3.6.4.13" evidence="7"/>
<dbReference type="Pfam" id="PF00270">
    <property type="entry name" value="DEAD"/>
    <property type="match status" value="1"/>
</dbReference>
<dbReference type="AlphaFoldDB" id="A0A8X6HCI0"/>
<dbReference type="CDD" id="cd17956">
    <property type="entry name" value="DEADc_DDX51"/>
    <property type="match status" value="1"/>
</dbReference>
<dbReference type="PROSITE" id="PS51194">
    <property type="entry name" value="HELICASE_CTER"/>
    <property type="match status" value="1"/>
</dbReference>
<feature type="compositionally biased region" description="Basic residues" evidence="8">
    <location>
        <begin position="130"/>
        <end position="141"/>
    </location>
</feature>
<comment type="caution">
    <text evidence="11">The sequence shown here is derived from an EMBL/GenBank/DDBJ whole genome shotgun (WGS) entry which is preliminary data.</text>
</comment>
<feature type="region of interest" description="Disordered" evidence="8">
    <location>
        <begin position="650"/>
        <end position="669"/>
    </location>
</feature>
<dbReference type="InterPro" id="IPR014001">
    <property type="entry name" value="Helicase_ATP-bd"/>
</dbReference>
<dbReference type="GO" id="GO:0016787">
    <property type="term" value="F:hydrolase activity"/>
    <property type="evidence" value="ECO:0007669"/>
    <property type="project" value="UniProtKB-KW"/>
</dbReference>
<evidence type="ECO:0000256" key="2">
    <source>
        <dbReference type="ARBA" id="ARBA00022801"/>
    </source>
</evidence>
<dbReference type="InterPro" id="IPR027417">
    <property type="entry name" value="P-loop_NTPase"/>
</dbReference>
<dbReference type="Pfam" id="PF00271">
    <property type="entry name" value="Helicase_C"/>
    <property type="match status" value="1"/>
</dbReference>
<comment type="similarity">
    <text evidence="6">Belongs to the DEAD box helicase family.</text>
</comment>
<dbReference type="SMART" id="SM00487">
    <property type="entry name" value="DEXDc"/>
    <property type="match status" value="1"/>
</dbReference>
<dbReference type="SMART" id="SM00490">
    <property type="entry name" value="HELICc"/>
    <property type="match status" value="1"/>
</dbReference>
<feature type="domain" description="Helicase ATP-binding" evidence="9">
    <location>
        <begin position="238"/>
        <end position="450"/>
    </location>
</feature>
<evidence type="ECO:0000256" key="1">
    <source>
        <dbReference type="ARBA" id="ARBA00022741"/>
    </source>
</evidence>
<dbReference type="GO" id="GO:0005524">
    <property type="term" value="F:ATP binding"/>
    <property type="evidence" value="ECO:0007669"/>
    <property type="project" value="UniProtKB-UniRule"/>
</dbReference>
<reference evidence="11" key="1">
    <citation type="submission" date="2020-07" db="EMBL/GenBank/DDBJ databases">
        <title>Multicomponent nature underlies the extraordinary mechanical properties of spider dragline silk.</title>
        <authorList>
            <person name="Kono N."/>
            <person name="Nakamura H."/>
            <person name="Mori M."/>
            <person name="Yoshida Y."/>
            <person name="Ohtoshi R."/>
            <person name="Malay A.D."/>
            <person name="Moran D.A.P."/>
            <person name="Tomita M."/>
            <person name="Numata K."/>
            <person name="Arakawa K."/>
        </authorList>
    </citation>
    <scope>NUCLEOTIDE SEQUENCE</scope>
</reference>
<evidence type="ECO:0000256" key="8">
    <source>
        <dbReference type="SAM" id="MobiDB-lite"/>
    </source>
</evidence>
<proteinExistence type="inferred from homology"/>
<evidence type="ECO:0000256" key="6">
    <source>
        <dbReference type="RuleBase" id="RU000492"/>
    </source>
</evidence>
<keyword evidence="12" id="KW-1185">Reference proteome</keyword>
<keyword evidence="1 6" id="KW-0547">Nucleotide-binding</keyword>
<name>A0A8X6HCI0_TRICU</name>
<evidence type="ECO:0000256" key="7">
    <source>
        <dbReference type="RuleBase" id="RU365068"/>
    </source>
</evidence>
<dbReference type="Gene3D" id="3.40.50.300">
    <property type="entry name" value="P-loop containing nucleotide triphosphate hydrolases"/>
    <property type="match status" value="2"/>
</dbReference>
<evidence type="ECO:0000313" key="11">
    <source>
        <dbReference type="EMBL" id="GFQ71417.1"/>
    </source>
</evidence>
<dbReference type="PROSITE" id="PS00039">
    <property type="entry name" value="DEAD_ATP_HELICASE"/>
    <property type="match status" value="1"/>
</dbReference>
<dbReference type="InterPro" id="IPR001650">
    <property type="entry name" value="Helicase_C-like"/>
</dbReference>
<dbReference type="GO" id="GO:0003724">
    <property type="term" value="F:RNA helicase activity"/>
    <property type="evidence" value="ECO:0007669"/>
    <property type="project" value="UniProtKB-EC"/>
</dbReference>
<feature type="region of interest" description="Disordered" evidence="8">
    <location>
        <begin position="39"/>
        <end position="146"/>
    </location>
</feature>
<comment type="catalytic activity">
    <reaction evidence="7">
        <text>ATP + H2O = ADP + phosphate + H(+)</text>
        <dbReference type="Rhea" id="RHEA:13065"/>
        <dbReference type="ChEBI" id="CHEBI:15377"/>
        <dbReference type="ChEBI" id="CHEBI:15378"/>
        <dbReference type="ChEBI" id="CHEBI:30616"/>
        <dbReference type="ChEBI" id="CHEBI:43474"/>
        <dbReference type="ChEBI" id="CHEBI:456216"/>
        <dbReference type="EC" id="3.6.4.13"/>
    </reaction>
</comment>
<organism evidence="11 12">
    <name type="scientific">Trichonephila clavata</name>
    <name type="common">Joro spider</name>
    <name type="synonym">Nephila clavata</name>
    <dbReference type="NCBI Taxonomy" id="2740835"/>
    <lineage>
        <taxon>Eukaryota</taxon>
        <taxon>Metazoa</taxon>
        <taxon>Ecdysozoa</taxon>
        <taxon>Arthropoda</taxon>
        <taxon>Chelicerata</taxon>
        <taxon>Arachnida</taxon>
        <taxon>Araneae</taxon>
        <taxon>Araneomorphae</taxon>
        <taxon>Entelegynae</taxon>
        <taxon>Araneoidea</taxon>
        <taxon>Nephilidae</taxon>
        <taxon>Trichonephila</taxon>
    </lineage>
</organism>
<dbReference type="InterPro" id="IPR011545">
    <property type="entry name" value="DEAD/DEAH_box_helicase_dom"/>
</dbReference>
<comment type="domain">
    <text evidence="7">The Q motif is unique to and characteristic of the DEAD box family of RNA helicases and controls ATP binding and hydrolysis.</text>
</comment>
<evidence type="ECO:0000259" key="9">
    <source>
        <dbReference type="PROSITE" id="PS51192"/>
    </source>
</evidence>